<organism evidence="1 2">
    <name type="scientific">Phyllobacterium ifriqiyense</name>
    <dbReference type="NCBI Taxonomy" id="314238"/>
    <lineage>
        <taxon>Bacteria</taxon>
        <taxon>Pseudomonadati</taxon>
        <taxon>Pseudomonadota</taxon>
        <taxon>Alphaproteobacteria</taxon>
        <taxon>Hyphomicrobiales</taxon>
        <taxon>Phyllobacteriaceae</taxon>
        <taxon>Phyllobacterium</taxon>
    </lineage>
</organism>
<comment type="caution">
    <text evidence="1">The sequence shown here is derived from an EMBL/GenBank/DDBJ whole genome shotgun (WGS) entry which is preliminary data.</text>
</comment>
<evidence type="ECO:0000313" key="1">
    <source>
        <dbReference type="EMBL" id="MDQ0998930.1"/>
    </source>
</evidence>
<dbReference type="Proteomes" id="UP001237780">
    <property type="component" value="Unassembled WGS sequence"/>
</dbReference>
<name>A0ABU0SDU8_9HYPH</name>
<gene>
    <name evidence="1" type="ORF">QFZ34_004112</name>
</gene>
<dbReference type="InterPro" id="IPR025833">
    <property type="entry name" value="GDYXXLXY"/>
</dbReference>
<dbReference type="Pfam" id="PF14345">
    <property type="entry name" value="GDYXXLXY"/>
    <property type="match status" value="1"/>
</dbReference>
<reference evidence="1 2" key="1">
    <citation type="submission" date="2023-07" db="EMBL/GenBank/DDBJ databases">
        <title>Comparative genomics of wheat-associated soil bacteria to identify genetic determinants of phenazine resistance.</title>
        <authorList>
            <person name="Mouncey N."/>
        </authorList>
    </citation>
    <scope>NUCLEOTIDE SEQUENCE [LARGE SCALE GENOMIC DNA]</scope>
    <source>
        <strain evidence="1 2">W4I11</strain>
    </source>
</reference>
<accession>A0ABU0SDU8</accession>
<dbReference type="EMBL" id="JAUSZT010000003">
    <property type="protein sequence ID" value="MDQ0998930.1"/>
    <property type="molecule type" value="Genomic_DNA"/>
</dbReference>
<keyword evidence="2" id="KW-1185">Reference proteome</keyword>
<sequence length="190" mass="21493">MFTGKRIIWLGIIVALLQSGALYAMVEQRASILRSGKDVILLSQPIDPRDFLRGDYVILSYDISNVSIDKISGTRPDAKGLINVYVTLVKGADERWNFASASWQARTDLKPDEVQLRGRTPNYAYFASDNTYHVDYGIERYYVPEGQGLAIEEQQRERKIDVVIAVSNEGDAQIRALRSDGKVLYEEPLY</sequence>
<protein>
    <submittedName>
        <fullName evidence="1">Membrane-anchored protein</fullName>
    </submittedName>
</protein>
<dbReference type="RefSeq" id="WP_307284606.1">
    <property type="nucleotide sequence ID" value="NZ_JAUSZT010000003.1"/>
</dbReference>
<proteinExistence type="predicted"/>
<evidence type="ECO:0000313" key="2">
    <source>
        <dbReference type="Proteomes" id="UP001237780"/>
    </source>
</evidence>